<proteinExistence type="predicted"/>
<dbReference type="EMBL" id="JAHQIW010001226">
    <property type="protein sequence ID" value="KAJ1351781.1"/>
    <property type="molecule type" value="Genomic_DNA"/>
</dbReference>
<organism evidence="1 2">
    <name type="scientific">Parelaphostrongylus tenuis</name>
    <name type="common">Meningeal worm</name>
    <dbReference type="NCBI Taxonomy" id="148309"/>
    <lineage>
        <taxon>Eukaryota</taxon>
        <taxon>Metazoa</taxon>
        <taxon>Ecdysozoa</taxon>
        <taxon>Nematoda</taxon>
        <taxon>Chromadorea</taxon>
        <taxon>Rhabditida</taxon>
        <taxon>Rhabditina</taxon>
        <taxon>Rhabditomorpha</taxon>
        <taxon>Strongyloidea</taxon>
        <taxon>Metastrongylidae</taxon>
        <taxon>Parelaphostrongylus</taxon>
    </lineage>
</organism>
<name>A0AAD5MPS1_PARTN</name>
<reference evidence="1" key="1">
    <citation type="submission" date="2021-06" db="EMBL/GenBank/DDBJ databases">
        <title>Parelaphostrongylus tenuis whole genome reference sequence.</title>
        <authorList>
            <person name="Garwood T.J."/>
            <person name="Larsen P.A."/>
            <person name="Fountain-Jones N.M."/>
            <person name="Garbe J.R."/>
            <person name="Macchietto M.G."/>
            <person name="Kania S.A."/>
            <person name="Gerhold R.W."/>
            <person name="Richards J.E."/>
            <person name="Wolf T.M."/>
        </authorList>
    </citation>
    <scope>NUCLEOTIDE SEQUENCE</scope>
    <source>
        <strain evidence="1">MNPRO001-30</strain>
        <tissue evidence="1">Meninges</tissue>
    </source>
</reference>
<dbReference type="Proteomes" id="UP001196413">
    <property type="component" value="Unassembled WGS sequence"/>
</dbReference>
<evidence type="ECO:0000313" key="1">
    <source>
        <dbReference type="EMBL" id="KAJ1351781.1"/>
    </source>
</evidence>
<protein>
    <recommendedName>
        <fullName evidence="3">N-acetyltransferase domain-containing protein</fullName>
    </recommendedName>
</protein>
<keyword evidence="2" id="KW-1185">Reference proteome</keyword>
<accession>A0AAD5MPS1</accession>
<dbReference type="InterPro" id="IPR016181">
    <property type="entry name" value="Acyl_CoA_acyltransferase"/>
</dbReference>
<gene>
    <name evidence="1" type="ORF">KIN20_007919</name>
</gene>
<sequence>MTRKPLEPFKEVLKRQKPEIPGEPYIMQNSLPKAVGNPWKGAYSKHGFWYKFHEGDKNDFDKLVALSFEQDKYMLNYDYMKAWEKSYGEGKNDVMGGVVAIKKKDYAQIGTYFVVEDYRHSGIGSKLFAEITKGLITTFQAMHHLLPTVPSFGLATRYGRRFNHVKVDSGSGFPDLKENLEDHRTVLDEDLNASEWMAITTFDADVSGEQRPIRDILNLEASKTAAVFDKKDTISRLHLTIPIVQKAVKLWVEVRRTNGLQTNCNGDTDLTDQPRSERARAIDRKAIIEAIEKDPTLSAGITSNVHIGSSLYMENNMKEKIDRKRKAAWAAIRPLKEATDQLTDQNSVLTLLIQRFFRRFAMQLRRGLILRPRQDCYD</sequence>
<comment type="caution">
    <text evidence="1">The sequence shown here is derived from an EMBL/GenBank/DDBJ whole genome shotgun (WGS) entry which is preliminary data.</text>
</comment>
<evidence type="ECO:0000313" key="2">
    <source>
        <dbReference type="Proteomes" id="UP001196413"/>
    </source>
</evidence>
<dbReference type="CDD" id="cd04301">
    <property type="entry name" value="NAT_SF"/>
    <property type="match status" value="1"/>
</dbReference>
<evidence type="ECO:0008006" key="3">
    <source>
        <dbReference type="Google" id="ProtNLM"/>
    </source>
</evidence>
<dbReference type="AlphaFoldDB" id="A0AAD5MPS1"/>
<dbReference type="SUPFAM" id="SSF55729">
    <property type="entry name" value="Acyl-CoA N-acyltransferases (Nat)"/>
    <property type="match status" value="1"/>
</dbReference>